<sequence length="532" mass="54169">MLSAPRAAPHPRTLPALFAAALARDPGATAVVSGPDRLTYAELDARADRLARRLVAAGAGPERIVGVAVGRTVELVVAVLGVVRSGAAYLPLDRAYPAARTAFMLADASPVAIVVDGAGAPAGAGDITPVPVAGETADAALPGADAGQPGADGVLPAIDPDTTAYVIYTSGSTGVPKGVLVPHASAAALFAATARVYAAGPGDVWACCHSASFDFSVWEIWGPLVTGGATLVVPTELTWSPADLLGALAAHGVTVLSQTPSSFDRLMRAEADREAAGEPPLPVRTVVFGGEALDPARLHGRLATLPRLVNMYGITETTVHVTHADTAPGSPATIGEPLAGLSVSLRDDRLAAAEAGEMYVAGPQLARGYGGRPGLTATRFVAAPGGTRAYRSGDLAVRRDGALTFAGRADAQVTLRGFRIELGEVEAAVATHPLVAACAVAVSGDQRLVAHVVAGPLAERELAAVRAHAAERLPAHMVPALVVPIAELPLTPNGKLDRAALPAPPPVPGTTTRPDRRALLRRRLAGTARGDR</sequence>
<dbReference type="EMBL" id="BAAAQK010000012">
    <property type="protein sequence ID" value="GAA1855008.1"/>
    <property type="molecule type" value="Genomic_DNA"/>
</dbReference>
<comment type="caution">
    <text evidence="4">The sequence shown here is derived from an EMBL/GenBank/DDBJ whole genome shotgun (WGS) entry which is preliminary data.</text>
</comment>
<keyword evidence="5" id="KW-1185">Reference proteome</keyword>
<accession>A0ABN2N6D9</accession>
<dbReference type="Gene3D" id="3.40.50.12780">
    <property type="entry name" value="N-terminal domain of ligase-like"/>
    <property type="match status" value="1"/>
</dbReference>
<dbReference type="PANTHER" id="PTHR45527:SF1">
    <property type="entry name" value="FATTY ACID SYNTHASE"/>
    <property type="match status" value="1"/>
</dbReference>
<dbReference type="Proteomes" id="UP001500449">
    <property type="component" value="Unassembled WGS sequence"/>
</dbReference>
<dbReference type="NCBIfam" id="TIGR01733">
    <property type="entry name" value="AA-adenyl-dom"/>
    <property type="match status" value="1"/>
</dbReference>
<evidence type="ECO:0000256" key="1">
    <source>
        <dbReference type="SAM" id="MobiDB-lite"/>
    </source>
</evidence>
<feature type="region of interest" description="Disordered" evidence="1">
    <location>
        <begin position="496"/>
        <end position="532"/>
    </location>
</feature>
<dbReference type="Gene3D" id="3.30.300.30">
    <property type="match status" value="1"/>
</dbReference>
<reference evidence="4 5" key="1">
    <citation type="journal article" date="2019" name="Int. J. Syst. Evol. Microbiol.">
        <title>The Global Catalogue of Microorganisms (GCM) 10K type strain sequencing project: providing services to taxonomists for standard genome sequencing and annotation.</title>
        <authorList>
            <consortium name="The Broad Institute Genomics Platform"/>
            <consortium name="The Broad Institute Genome Sequencing Center for Infectious Disease"/>
            <person name="Wu L."/>
            <person name="Ma J."/>
        </authorList>
    </citation>
    <scope>NUCLEOTIDE SEQUENCE [LARGE SCALE GENOMIC DNA]</scope>
    <source>
        <strain evidence="4 5">JCM 16009</strain>
    </source>
</reference>
<evidence type="ECO:0000313" key="5">
    <source>
        <dbReference type="Proteomes" id="UP001500449"/>
    </source>
</evidence>
<evidence type="ECO:0000313" key="4">
    <source>
        <dbReference type="EMBL" id="GAA1855008.1"/>
    </source>
</evidence>
<evidence type="ECO:0000259" key="3">
    <source>
        <dbReference type="Pfam" id="PF13193"/>
    </source>
</evidence>
<gene>
    <name evidence="4" type="ORF">GCM10009836_38830</name>
</gene>
<dbReference type="InterPro" id="IPR025110">
    <property type="entry name" value="AMP-bd_C"/>
</dbReference>
<proteinExistence type="predicted"/>
<evidence type="ECO:0000259" key="2">
    <source>
        <dbReference type="Pfam" id="PF00501"/>
    </source>
</evidence>
<dbReference type="PANTHER" id="PTHR45527">
    <property type="entry name" value="NONRIBOSOMAL PEPTIDE SYNTHETASE"/>
    <property type="match status" value="1"/>
</dbReference>
<organism evidence="4 5">
    <name type="scientific">Pseudonocardia ailaonensis</name>
    <dbReference type="NCBI Taxonomy" id="367279"/>
    <lineage>
        <taxon>Bacteria</taxon>
        <taxon>Bacillati</taxon>
        <taxon>Actinomycetota</taxon>
        <taxon>Actinomycetes</taxon>
        <taxon>Pseudonocardiales</taxon>
        <taxon>Pseudonocardiaceae</taxon>
        <taxon>Pseudonocardia</taxon>
    </lineage>
</organism>
<dbReference type="Pfam" id="PF13193">
    <property type="entry name" value="AMP-binding_C"/>
    <property type="match status" value="1"/>
</dbReference>
<dbReference type="InterPro" id="IPR010071">
    <property type="entry name" value="AA_adenyl_dom"/>
</dbReference>
<feature type="domain" description="AMP-binding enzyme C-terminal" evidence="3">
    <location>
        <begin position="424"/>
        <end position="495"/>
    </location>
</feature>
<dbReference type="PROSITE" id="PS00455">
    <property type="entry name" value="AMP_BINDING"/>
    <property type="match status" value="1"/>
</dbReference>
<evidence type="ECO:0008006" key="6">
    <source>
        <dbReference type="Google" id="ProtNLM"/>
    </source>
</evidence>
<protein>
    <recommendedName>
        <fullName evidence="6">Amino acid adenylation domain-containing protein</fullName>
    </recommendedName>
</protein>
<dbReference type="InterPro" id="IPR042099">
    <property type="entry name" value="ANL_N_sf"/>
</dbReference>
<dbReference type="InterPro" id="IPR000873">
    <property type="entry name" value="AMP-dep_synth/lig_dom"/>
</dbReference>
<feature type="domain" description="AMP-dependent synthetase/ligase" evidence="2">
    <location>
        <begin position="19"/>
        <end position="369"/>
    </location>
</feature>
<dbReference type="Pfam" id="PF00501">
    <property type="entry name" value="AMP-binding"/>
    <property type="match status" value="1"/>
</dbReference>
<dbReference type="InterPro" id="IPR045851">
    <property type="entry name" value="AMP-bd_C_sf"/>
</dbReference>
<dbReference type="SUPFAM" id="SSF56801">
    <property type="entry name" value="Acetyl-CoA synthetase-like"/>
    <property type="match status" value="1"/>
</dbReference>
<name>A0ABN2N6D9_9PSEU</name>
<dbReference type="InterPro" id="IPR020845">
    <property type="entry name" value="AMP-binding_CS"/>
</dbReference>
<dbReference type="RefSeq" id="WP_344418716.1">
    <property type="nucleotide sequence ID" value="NZ_BAAAQK010000012.1"/>
</dbReference>